<protein>
    <submittedName>
        <fullName evidence="3">Phage tail protein</fullName>
    </submittedName>
</protein>
<dbReference type="InterPro" id="IPR011083">
    <property type="entry name" value="Phage_tail_collar_dom"/>
</dbReference>
<dbReference type="Proteomes" id="UP001297600">
    <property type="component" value="Unassembled WGS sequence"/>
</dbReference>
<dbReference type="RefSeq" id="WP_237980565.1">
    <property type="nucleotide sequence ID" value="NZ_JAKNCT010000015.1"/>
</dbReference>
<organism evidence="3 4">
    <name type="scientific">Mesosutterella porci</name>
    <dbReference type="NCBI Taxonomy" id="2915351"/>
    <lineage>
        <taxon>Bacteria</taxon>
        <taxon>Pseudomonadati</taxon>
        <taxon>Pseudomonadota</taxon>
        <taxon>Betaproteobacteria</taxon>
        <taxon>Burkholderiales</taxon>
        <taxon>Sutterellaceae</taxon>
        <taxon>Mesosutterella</taxon>
    </lineage>
</organism>
<feature type="region of interest" description="Disordered" evidence="1">
    <location>
        <begin position="11"/>
        <end position="31"/>
    </location>
</feature>
<evidence type="ECO:0000313" key="3">
    <source>
        <dbReference type="EMBL" id="MCG5031912.1"/>
    </source>
</evidence>
<evidence type="ECO:0000313" key="4">
    <source>
        <dbReference type="Proteomes" id="UP001297600"/>
    </source>
</evidence>
<name>A0ABS9MU10_9BURK</name>
<dbReference type="Pfam" id="PF07484">
    <property type="entry name" value="Collar"/>
    <property type="match status" value="1"/>
</dbReference>
<dbReference type="Gene3D" id="3.90.1340.10">
    <property type="entry name" value="Phage tail collar domain"/>
    <property type="match status" value="1"/>
</dbReference>
<sequence length="250" mass="26112">MDRIFLSGAVQNEPNIPDDVDPGYPTDGSSGGGIASTIPGAIWYNAVMMELINAIKGGGITPDRHDNAQLDAAIKAQIKTVNQALTDAVAQIQAKVAQVEVVPSGAIMFFPTSSSPNANWLVCNGQAVSRSAYANLFSVIGTKYGSGNGSTTFNLPYLIDKTVWGGQSNVGEQRSAGLPNITGTFLNWTRGNASADGSFYVSDVTSRGLKGGSGGDEGRYHFDASLSNVIYGRSGTVQPPALVLLPCIHI</sequence>
<gene>
    <name evidence="3" type="ORF">MAF45_10740</name>
</gene>
<reference evidence="3 4" key="1">
    <citation type="submission" date="2022-02" db="EMBL/GenBank/DDBJ databases">
        <title>Mesosutterella porci, a novel member of the family Sutterellaceae from pig feces.</title>
        <authorList>
            <person name="Wylensek D."/>
            <person name="Clavel T."/>
        </authorList>
    </citation>
    <scope>NUCLEOTIDE SEQUENCE [LARGE SCALE GENOMIC DNA]</scope>
    <source>
        <strain evidence="4">oilRF-744-wt-GAM-9</strain>
    </source>
</reference>
<dbReference type="EMBL" id="JAKNCT010000015">
    <property type="protein sequence ID" value="MCG5031912.1"/>
    <property type="molecule type" value="Genomic_DNA"/>
</dbReference>
<keyword evidence="4" id="KW-1185">Reference proteome</keyword>
<proteinExistence type="predicted"/>
<accession>A0ABS9MU10</accession>
<evidence type="ECO:0000256" key="1">
    <source>
        <dbReference type="SAM" id="MobiDB-lite"/>
    </source>
</evidence>
<evidence type="ECO:0000259" key="2">
    <source>
        <dbReference type="Pfam" id="PF07484"/>
    </source>
</evidence>
<dbReference type="InterPro" id="IPR037053">
    <property type="entry name" value="Phage_tail_collar_dom_sf"/>
</dbReference>
<feature type="domain" description="Phage tail collar" evidence="2">
    <location>
        <begin position="105"/>
        <end position="160"/>
    </location>
</feature>
<comment type="caution">
    <text evidence="3">The sequence shown here is derived from an EMBL/GenBank/DDBJ whole genome shotgun (WGS) entry which is preliminary data.</text>
</comment>
<dbReference type="SUPFAM" id="SSF88874">
    <property type="entry name" value="Receptor-binding domain of short tail fibre protein gp12"/>
    <property type="match status" value="1"/>
</dbReference>